<sequence length="92" mass="10078">MSSTNKLRRVLITGTMAAAVASGALYGASLKMTQDAKQNIQKRQALSEQEKIDALLGVRAGLMQKKETLEQQIRDIEERQSRKASRGGDNTS</sequence>
<reference evidence="1" key="1">
    <citation type="journal article" date="2022" name="bioRxiv">
        <title>Population genetic analysis of Ophidiomyces ophidiicola, the causative agent of snake fungal disease, indicates recent introductions to the USA.</title>
        <authorList>
            <person name="Ladner J.T."/>
            <person name="Palmer J.M."/>
            <person name="Ettinger C.L."/>
            <person name="Stajich J.E."/>
            <person name="Farrell T.M."/>
            <person name="Glorioso B.M."/>
            <person name="Lawson B."/>
            <person name="Price S.J."/>
            <person name="Stengle A.G."/>
            <person name="Grear D.A."/>
            <person name="Lorch J.M."/>
        </authorList>
    </citation>
    <scope>NUCLEOTIDE SEQUENCE</scope>
    <source>
        <strain evidence="1">NWHC 24266-5</strain>
    </source>
</reference>
<name>A0ACB8V0F8_9EURO</name>
<proteinExistence type="predicted"/>
<evidence type="ECO:0000313" key="1">
    <source>
        <dbReference type="EMBL" id="KAI2389709.1"/>
    </source>
</evidence>
<dbReference type="EMBL" id="JALBCA010000022">
    <property type="protein sequence ID" value="KAI2389709.1"/>
    <property type="molecule type" value="Genomic_DNA"/>
</dbReference>
<accession>A0ACB8V0F8</accession>
<organism evidence="1">
    <name type="scientific">Ophidiomyces ophidiicola</name>
    <dbReference type="NCBI Taxonomy" id="1387563"/>
    <lineage>
        <taxon>Eukaryota</taxon>
        <taxon>Fungi</taxon>
        <taxon>Dikarya</taxon>
        <taxon>Ascomycota</taxon>
        <taxon>Pezizomycotina</taxon>
        <taxon>Eurotiomycetes</taxon>
        <taxon>Eurotiomycetidae</taxon>
        <taxon>Onygenales</taxon>
        <taxon>Onygenaceae</taxon>
        <taxon>Ophidiomyces</taxon>
    </lineage>
</organism>
<comment type="caution">
    <text evidence="1">The sequence shown here is derived from an EMBL/GenBank/DDBJ whole genome shotgun (WGS) entry which is preliminary data.</text>
</comment>
<gene>
    <name evidence="1" type="ORF">LOY88_001983</name>
</gene>
<protein>
    <submittedName>
        <fullName evidence="1">Uncharacterized protein</fullName>
    </submittedName>
</protein>